<proteinExistence type="inferred from homology"/>
<feature type="signal peptide" evidence="12">
    <location>
        <begin position="1"/>
        <end position="29"/>
    </location>
</feature>
<evidence type="ECO:0000256" key="7">
    <source>
        <dbReference type="ARBA" id="ARBA00023136"/>
    </source>
</evidence>
<dbReference type="InterPro" id="IPR012910">
    <property type="entry name" value="Plug_dom"/>
</dbReference>
<sequence>MKISLQFLVFLGKPILLFCLLMVSQTVFSQTGNQVSGKVTDEMGESIPGVNVLVKGTSVGTITDIDGSYAVNVPDGSDVLVFSFIGYRTREVAVGERSRIDIRLESSLSDMEEVVVIGFGEQSRETLTTSITKVDDKVLQNVPFPNAASALQGSVSGVRVQSTSGQPGAAPRVIVRGGTSINNPNGAIPLFIIDGVIRPDMNDISADDIESMQVLKDAAATSIYGARASNGVVIITTKSGKSGQARVTYRYDLTLSEPGKLYQMANARDYLTLYRSGHIRPDKFPDETVRLALPNGFGTGNDLSNNTAFTTQYLSPENEHKLNEGWESMPDPVDPSRTLIFQDNDIQSLIYQTGVSHNHHVGVQGGTENATFNAGIGYMSNQGTVITTQYDRLTFNLNGDFKLKDNLSFFGRVLYTYNTTNTTGESTAITFYRSAGLAPTAKIYFEDGTLAPGTAQNIGNPLYFLNNRVNESTSEKTTLTLGGRWDILPGLSFDPQISMYNVNNDAYNFQPGFLNGPLNFVDTRNASASNYQWRQRQADLVFSYGKTFGTAHNLDAKLGFAYFDRNIATLNAAGRGASTDLIPTLNAASEPTSVNSTITDQVILGYFGRVNYDFDQKYLFSLNMRYDGASNLGDANKWGFFPGISAGWNLHREEFWQNAFPENLFRLKLRASYGENGNIAGLGDFAAQGAYGVGARYAGLPAIQNTVIPNPDLKWEQSRTVDVGADFSLFDSRINFIMDIYRRVTDNLITSLPLPQSTGFGSVLTNLGSLENRGFEVEVSAQVLPSSSRLQWNLAFNASKVKNKILRLPPNGIENNRVGGVLVWDPDLGDYAWKGGLQEGGRLGEMYSRKQVSIYATDEEASNAPLDTWIVSADRTKYGGDTNWLDLDGNGIIDGRDQVYMGQEFPVWTGGISNSFTYRNFNLFVRMDYTTGHTIFNWAKMFIDTNLFGDNNMTQDKVDNSWKEQGDIAQYSRFYWGGERVQRNNFNGTVTSGNSVYFESGDFLCVRELTLSYSVPASIVSRLKINALRFNFTGNNLHYFTSYKGLNPEEGGRDDGRYAIPKNYIFGANITF</sequence>
<dbReference type="Pfam" id="PF00593">
    <property type="entry name" value="TonB_dep_Rec_b-barrel"/>
    <property type="match status" value="1"/>
</dbReference>
<organism evidence="15 16">
    <name type="scientific">Negadavirga shengliensis</name>
    <dbReference type="NCBI Taxonomy" id="1389218"/>
    <lineage>
        <taxon>Bacteria</taxon>
        <taxon>Pseudomonadati</taxon>
        <taxon>Bacteroidota</taxon>
        <taxon>Cytophagia</taxon>
        <taxon>Cytophagales</taxon>
        <taxon>Cyclobacteriaceae</taxon>
        <taxon>Negadavirga</taxon>
    </lineage>
</organism>
<evidence type="ECO:0000256" key="10">
    <source>
        <dbReference type="PROSITE-ProRule" id="PRU01360"/>
    </source>
</evidence>
<keyword evidence="4 10" id="KW-0812">Transmembrane</keyword>
<comment type="subcellular location">
    <subcellularLocation>
        <location evidence="1 10">Cell outer membrane</location>
        <topology evidence="1 10">Multi-pass membrane protein</topology>
    </subcellularLocation>
</comment>
<dbReference type="InterPro" id="IPR023997">
    <property type="entry name" value="TonB-dep_OMP_SusC/RagA_CS"/>
</dbReference>
<dbReference type="EMBL" id="JBHSJJ010000003">
    <property type="protein sequence ID" value="MFC4871486.1"/>
    <property type="molecule type" value="Genomic_DNA"/>
</dbReference>
<gene>
    <name evidence="15" type="ORF">ACFPFU_07295</name>
</gene>
<dbReference type="InterPro" id="IPR000531">
    <property type="entry name" value="Beta-barrel_TonB"/>
</dbReference>
<accession>A0ABV9SYK2</accession>
<keyword evidence="2 10" id="KW-0813">Transport</keyword>
<evidence type="ECO:0000256" key="8">
    <source>
        <dbReference type="ARBA" id="ARBA00023170"/>
    </source>
</evidence>
<dbReference type="InterPro" id="IPR039426">
    <property type="entry name" value="TonB-dep_rcpt-like"/>
</dbReference>
<dbReference type="RefSeq" id="WP_377062993.1">
    <property type="nucleotide sequence ID" value="NZ_JBHSJJ010000003.1"/>
</dbReference>
<evidence type="ECO:0000256" key="3">
    <source>
        <dbReference type="ARBA" id="ARBA00022452"/>
    </source>
</evidence>
<name>A0ABV9SYK2_9BACT</name>
<protein>
    <submittedName>
        <fullName evidence="15">SusC/RagA family TonB-linked outer membrane protein</fullName>
    </submittedName>
</protein>
<dbReference type="NCBIfam" id="TIGR04057">
    <property type="entry name" value="SusC_RagA_signa"/>
    <property type="match status" value="1"/>
</dbReference>
<evidence type="ECO:0000259" key="14">
    <source>
        <dbReference type="Pfam" id="PF07715"/>
    </source>
</evidence>
<feature type="domain" description="TonB-dependent receptor-like beta-barrel" evidence="13">
    <location>
        <begin position="443"/>
        <end position="830"/>
    </location>
</feature>
<evidence type="ECO:0000313" key="15">
    <source>
        <dbReference type="EMBL" id="MFC4871486.1"/>
    </source>
</evidence>
<evidence type="ECO:0000256" key="11">
    <source>
        <dbReference type="RuleBase" id="RU003357"/>
    </source>
</evidence>
<dbReference type="NCBIfam" id="TIGR04056">
    <property type="entry name" value="OMP_RagA_SusC"/>
    <property type="match status" value="1"/>
</dbReference>
<evidence type="ECO:0000256" key="6">
    <source>
        <dbReference type="ARBA" id="ARBA00023077"/>
    </source>
</evidence>
<evidence type="ECO:0000256" key="9">
    <source>
        <dbReference type="ARBA" id="ARBA00023237"/>
    </source>
</evidence>
<keyword evidence="7 10" id="KW-0472">Membrane</keyword>
<dbReference type="InterPro" id="IPR023996">
    <property type="entry name" value="TonB-dep_OMP_SusC/RagA"/>
</dbReference>
<keyword evidence="16" id="KW-1185">Reference proteome</keyword>
<dbReference type="PANTHER" id="PTHR30069:SF29">
    <property type="entry name" value="HEMOGLOBIN AND HEMOGLOBIN-HAPTOGLOBIN-BINDING PROTEIN 1-RELATED"/>
    <property type="match status" value="1"/>
</dbReference>
<dbReference type="SUPFAM" id="SSF49464">
    <property type="entry name" value="Carboxypeptidase regulatory domain-like"/>
    <property type="match status" value="1"/>
</dbReference>
<keyword evidence="5 12" id="KW-0732">Signal</keyword>
<evidence type="ECO:0000259" key="13">
    <source>
        <dbReference type="Pfam" id="PF00593"/>
    </source>
</evidence>
<dbReference type="Proteomes" id="UP001595818">
    <property type="component" value="Unassembled WGS sequence"/>
</dbReference>
<dbReference type="Gene3D" id="2.40.170.20">
    <property type="entry name" value="TonB-dependent receptor, beta-barrel domain"/>
    <property type="match status" value="1"/>
</dbReference>
<evidence type="ECO:0000313" key="16">
    <source>
        <dbReference type="Proteomes" id="UP001595818"/>
    </source>
</evidence>
<keyword evidence="3 10" id="KW-1134">Transmembrane beta strand</keyword>
<dbReference type="PANTHER" id="PTHR30069">
    <property type="entry name" value="TONB-DEPENDENT OUTER MEMBRANE RECEPTOR"/>
    <property type="match status" value="1"/>
</dbReference>
<keyword evidence="6 11" id="KW-0798">TonB box</keyword>
<dbReference type="Gene3D" id="2.170.130.10">
    <property type="entry name" value="TonB-dependent receptor, plug domain"/>
    <property type="match status" value="1"/>
</dbReference>
<dbReference type="Gene3D" id="2.60.40.1120">
    <property type="entry name" value="Carboxypeptidase-like, regulatory domain"/>
    <property type="match status" value="1"/>
</dbReference>
<keyword evidence="8" id="KW-0675">Receptor</keyword>
<comment type="caution">
    <text evidence="15">The sequence shown here is derived from an EMBL/GenBank/DDBJ whole genome shotgun (WGS) entry which is preliminary data.</text>
</comment>
<dbReference type="Pfam" id="PF13715">
    <property type="entry name" value="CarbopepD_reg_2"/>
    <property type="match status" value="1"/>
</dbReference>
<comment type="similarity">
    <text evidence="10 11">Belongs to the TonB-dependent receptor family.</text>
</comment>
<dbReference type="InterPro" id="IPR008969">
    <property type="entry name" value="CarboxyPept-like_regulatory"/>
</dbReference>
<evidence type="ECO:0000256" key="1">
    <source>
        <dbReference type="ARBA" id="ARBA00004571"/>
    </source>
</evidence>
<dbReference type="Pfam" id="PF07715">
    <property type="entry name" value="Plug"/>
    <property type="match status" value="1"/>
</dbReference>
<evidence type="ECO:0000256" key="12">
    <source>
        <dbReference type="SAM" id="SignalP"/>
    </source>
</evidence>
<evidence type="ECO:0000256" key="4">
    <source>
        <dbReference type="ARBA" id="ARBA00022692"/>
    </source>
</evidence>
<dbReference type="SUPFAM" id="SSF56935">
    <property type="entry name" value="Porins"/>
    <property type="match status" value="1"/>
</dbReference>
<dbReference type="PROSITE" id="PS52016">
    <property type="entry name" value="TONB_DEPENDENT_REC_3"/>
    <property type="match status" value="1"/>
</dbReference>
<reference evidence="16" key="1">
    <citation type="journal article" date="2019" name="Int. J. Syst. Evol. Microbiol.">
        <title>The Global Catalogue of Microorganisms (GCM) 10K type strain sequencing project: providing services to taxonomists for standard genome sequencing and annotation.</title>
        <authorList>
            <consortium name="The Broad Institute Genomics Platform"/>
            <consortium name="The Broad Institute Genome Sequencing Center for Infectious Disease"/>
            <person name="Wu L."/>
            <person name="Ma J."/>
        </authorList>
    </citation>
    <scope>NUCLEOTIDE SEQUENCE [LARGE SCALE GENOMIC DNA]</scope>
    <source>
        <strain evidence="16">CGMCC 4.7466</strain>
    </source>
</reference>
<feature type="chain" id="PRO_5045062842" evidence="12">
    <location>
        <begin position="30"/>
        <end position="1072"/>
    </location>
</feature>
<evidence type="ECO:0000256" key="2">
    <source>
        <dbReference type="ARBA" id="ARBA00022448"/>
    </source>
</evidence>
<dbReference type="InterPro" id="IPR036942">
    <property type="entry name" value="Beta-barrel_TonB_sf"/>
</dbReference>
<keyword evidence="9 10" id="KW-0998">Cell outer membrane</keyword>
<feature type="domain" description="TonB-dependent receptor plug" evidence="14">
    <location>
        <begin position="125"/>
        <end position="232"/>
    </location>
</feature>
<dbReference type="InterPro" id="IPR037066">
    <property type="entry name" value="Plug_dom_sf"/>
</dbReference>
<evidence type="ECO:0000256" key="5">
    <source>
        <dbReference type="ARBA" id="ARBA00022729"/>
    </source>
</evidence>